<keyword evidence="10" id="KW-0206">Cytoskeleton</keyword>
<dbReference type="InterPro" id="IPR011009">
    <property type="entry name" value="Kinase-like_dom_sf"/>
</dbReference>
<feature type="region of interest" description="Disordered" evidence="11">
    <location>
        <begin position="790"/>
        <end position="809"/>
    </location>
</feature>
<dbReference type="SMART" id="SM00220">
    <property type="entry name" value="S_TKc"/>
    <property type="match status" value="1"/>
</dbReference>
<dbReference type="InterPro" id="IPR000719">
    <property type="entry name" value="Prot_kinase_dom"/>
</dbReference>
<evidence type="ECO:0000256" key="6">
    <source>
        <dbReference type="ARBA" id="ARBA00022679"/>
    </source>
</evidence>
<gene>
    <name evidence="13" type="ORF">F4561_005741</name>
</gene>
<evidence type="ECO:0000313" key="13">
    <source>
        <dbReference type="EMBL" id="MBB4934847.1"/>
    </source>
</evidence>
<dbReference type="NCBIfam" id="NF033442">
    <property type="entry name" value="BREX_PglW"/>
    <property type="match status" value="1"/>
</dbReference>
<evidence type="ECO:0000256" key="11">
    <source>
        <dbReference type="SAM" id="MobiDB-lite"/>
    </source>
</evidence>
<keyword evidence="6" id="KW-0808">Transferase</keyword>
<dbReference type="Proteomes" id="UP000523007">
    <property type="component" value="Unassembled WGS sequence"/>
</dbReference>
<keyword evidence="14" id="KW-1185">Reference proteome</keyword>
<dbReference type="EMBL" id="JACHJT010000002">
    <property type="protein sequence ID" value="MBB4934847.1"/>
    <property type="molecule type" value="Genomic_DNA"/>
</dbReference>
<dbReference type="SUPFAM" id="SSF56112">
    <property type="entry name" value="Protein kinase-like (PK-like)"/>
    <property type="match status" value="2"/>
</dbReference>
<dbReference type="Pfam" id="PF00069">
    <property type="entry name" value="Pkinase"/>
    <property type="match status" value="1"/>
</dbReference>
<evidence type="ECO:0000256" key="5">
    <source>
        <dbReference type="ARBA" id="ARBA00022527"/>
    </source>
</evidence>
<keyword evidence="5 13" id="KW-0723">Serine/threonine-protein kinase</keyword>
<dbReference type="InterPro" id="IPR049832">
    <property type="entry name" value="BREX_PglW"/>
</dbReference>
<comment type="caution">
    <text evidence="13">The sequence shown here is derived from an EMBL/GenBank/DDBJ whole genome shotgun (WGS) entry which is preliminary data.</text>
</comment>
<protein>
    <recommendedName>
        <fullName evidence="4">non-specific serine/threonine protein kinase</fullName>
        <ecNumber evidence="4">2.7.11.1</ecNumber>
    </recommendedName>
</protein>
<dbReference type="EC" id="2.7.11.1" evidence="4"/>
<evidence type="ECO:0000256" key="3">
    <source>
        <dbReference type="ARBA" id="ARBA00010886"/>
    </source>
</evidence>
<dbReference type="GO" id="GO:0005524">
    <property type="term" value="F:ATP binding"/>
    <property type="evidence" value="ECO:0007669"/>
    <property type="project" value="UniProtKB-KW"/>
</dbReference>
<dbReference type="GO" id="GO:0005813">
    <property type="term" value="C:centrosome"/>
    <property type="evidence" value="ECO:0007669"/>
    <property type="project" value="UniProtKB-SubCell"/>
</dbReference>
<dbReference type="InterPro" id="IPR001245">
    <property type="entry name" value="Ser-Thr/Tyr_kinase_cat_dom"/>
</dbReference>
<evidence type="ECO:0000256" key="4">
    <source>
        <dbReference type="ARBA" id="ARBA00012513"/>
    </source>
</evidence>
<proteinExistence type="inferred from homology"/>
<evidence type="ECO:0000256" key="7">
    <source>
        <dbReference type="ARBA" id="ARBA00022741"/>
    </source>
</evidence>
<comment type="similarity">
    <text evidence="3">Belongs to the protein kinase superfamily. NEK Ser/Thr protein kinase family. NIMA subfamily.</text>
</comment>
<evidence type="ECO:0000256" key="2">
    <source>
        <dbReference type="ARBA" id="ARBA00004647"/>
    </source>
</evidence>
<dbReference type="GO" id="GO:0000922">
    <property type="term" value="C:spindle pole"/>
    <property type="evidence" value="ECO:0007669"/>
    <property type="project" value="UniProtKB-SubCell"/>
</dbReference>
<keyword evidence="10" id="KW-0963">Cytoplasm</keyword>
<dbReference type="Pfam" id="PF08378">
    <property type="entry name" value="NERD"/>
    <property type="match status" value="1"/>
</dbReference>
<dbReference type="PANTHER" id="PTHR43289:SF6">
    <property type="entry name" value="SERINE_THREONINE-PROTEIN KINASE NEKL-3"/>
    <property type="match status" value="1"/>
</dbReference>
<keyword evidence="8 13" id="KW-0418">Kinase</keyword>
<dbReference type="RefSeq" id="WP_184584498.1">
    <property type="nucleotide sequence ID" value="NZ_JACHJT010000002.1"/>
</dbReference>
<feature type="domain" description="Protein kinase" evidence="12">
    <location>
        <begin position="522"/>
        <end position="784"/>
    </location>
</feature>
<reference evidence="13 14" key="1">
    <citation type="submission" date="2020-08" db="EMBL/GenBank/DDBJ databases">
        <title>Sequencing the genomes of 1000 actinobacteria strains.</title>
        <authorList>
            <person name="Klenk H.-P."/>
        </authorList>
    </citation>
    <scope>NUCLEOTIDE SEQUENCE [LARGE SCALE GENOMIC DNA]</scope>
    <source>
        <strain evidence="13 14">DSM 102030</strain>
    </source>
</reference>
<dbReference type="Gene3D" id="1.10.510.10">
    <property type="entry name" value="Transferase(Phosphotransferase) domain 1"/>
    <property type="match status" value="2"/>
</dbReference>
<feature type="domain" description="Protein kinase" evidence="12">
    <location>
        <begin position="186"/>
        <end position="500"/>
    </location>
</feature>
<accession>A0A7W7RMU4</accession>
<keyword evidence="7" id="KW-0547">Nucleotide-binding</keyword>
<evidence type="ECO:0000256" key="1">
    <source>
        <dbReference type="ARBA" id="ARBA00004300"/>
    </source>
</evidence>
<sequence>MADRWWGPPSEYPWEQQGLDHIREQMPDREPYRAWQCFSFTANTRRVRECDLFVVTPGGVFLLELKGHPGRATNRGGTWFVNGHDKTRALDNPLHLVDQKAKELRGQFQWAARNLQIPDLRVPFIEAGVFLSAPDLVCEFDDIQRQCVYGRDGLEDQTTLGGVWTDFLNRPGPNGRPSPEFLKNVRRLMEEIGAQPIERELEFGHYSVDGRAFESGPTWTDYLGSHTDLQRKHGRVRIYHYGETDTDEHRESVRRAAEREFRSLDGIAHEGIVKAEHYGVIDGRGPAIVFSHNDKWLRLDHYMREHGAGLDFDTRVEMVRQLAEALKHAHSNRLFHRALAARSVWVELDGNYPRLRIADWQVASRQRPALSTGGTRLISDSESLTAHLGARALTAHVEKSAQAYLAPEFPGYGGDARAMDMFGLGAVAHLILSDQAPGENRRELSERIREHGELAPAAVNDDVTPLMDTLVREATRADPDERTGSPRAFLRRLDEIDEQLNRSEVVTDPLVAVKGQEVYEGWEVANVLGKGSTSRALLVRRPGRGGRAEEQVFKVAVNENSAAEKLRREAQQLAALSNPRVVALAGEDGGAITIGERTVLPLEPAGQMTLAEYLESSLGVEELHRFGRHLFEIVDYLEGKGVLHRDIKPANLGVRERTRKKGLELVLFDFSLAGVPADNTTAGTKGYLDPFLDVDEPPRRYDDAAERYAMAATLHEMASGELPVWHEDGVDLAFLPAEVEQPRLAEESFPEQMRGHLRVFFQRALHRRPAQRFSSLEEMQDAWEKVFQSADPAAGAAEDEETRQRNAETATADTPLHLAGLSPVALDAATRVLRCETVGDLLNQPTPEIRKKRGVSFHTRNELVSMVTTWRDRLGVAEPDLRVSPKLPSGADEQAKREANIDKVIRQFVPNTTEANAAWVRVARQLLGLPEHGPRRPRWPTTAQVADELGLEQEYVTRQLETAHTYWNRSASLLGAVRDDVVQILAGHGRIREVGQIAEELLDMRGSERDTAMTRLALATAAVRVAVESEAQREDPRFTVRRHGSRVLVAQIIDDDPTVPVEADLLDYAAALGAAADQLVDFDDTAPLPTAEEVRTALRAVRVEEGMSLLSDHDLVHLAAAASERAQVTIRRELYPATMGLERALQLAQAVGYLGPPGITPQQIRDRVKARFPRLPEPTDEQLWDLLSAKHPKLVARTADGDTATWVLPPEVTTLRSSSQTGGHGVFAAASDAEQDRVLRRLERSTARGGYLAVKVWLTEAEAAAQLLAERPDVSAVDVSAEFVAVLNELITEFGGPPWPVVLKADTESGPAAFGNMVADACARLGERIRSAGAERTVFLHGATPLSRYLAGRKLLTDLAQQARESGTAPHGLWLLCPMRSPQAPAALDSVPAGTITDAEQLQVPRGFGVVEHAAAS</sequence>
<comment type="subcellular location">
    <subcellularLocation>
        <location evidence="1">Cytoplasm</location>
        <location evidence="1">Cytoskeleton</location>
        <location evidence="1">Microtubule organizing center</location>
        <location evidence="1">Centrosome</location>
    </subcellularLocation>
    <subcellularLocation>
        <location evidence="2">Cytoplasm</location>
        <location evidence="2">Cytoskeleton</location>
        <location evidence="2">Spindle pole</location>
    </subcellularLocation>
</comment>
<evidence type="ECO:0000259" key="12">
    <source>
        <dbReference type="PROSITE" id="PS50011"/>
    </source>
</evidence>
<dbReference type="InterPro" id="IPR011528">
    <property type="entry name" value="NERD"/>
</dbReference>
<dbReference type="GO" id="GO:0004674">
    <property type="term" value="F:protein serine/threonine kinase activity"/>
    <property type="evidence" value="ECO:0007669"/>
    <property type="project" value="UniProtKB-KW"/>
</dbReference>
<name>A0A7W7RMU4_9ACTN</name>
<keyword evidence="9" id="KW-0067">ATP-binding</keyword>
<dbReference type="PROSITE" id="PS50011">
    <property type="entry name" value="PROTEIN_KINASE_DOM"/>
    <property type="match status" value="2"/>
</dbReference>
<evidence type="ECO:0000313" key="14">
    <source>
        <dbReference type="Proteomes" id="UP000523007"/>
    </source>
</evidence>
<dbReference type="PANTHER" id="PTHR43289">
    <property type="entry name" value="MITOGEN-ACTIVATED PROTEIN KINASE KINASE KINASE 20-RELATED"/>
    <property type="match status" value="1"/>
</dbReference>
<evidence type="ECO:0000256" key="8">
    <source>
        <dbReference type="ARBA" id="ARBA00022777"/>
    </source>
</evidence>
<organism evidence="13 14">
    <name type="scientific">Lipingzhangella halophila</name>
    <dbReference type="NCBI Taxonomy" id="1783352"/>
    <lineage>
        <taxon>Bacteria</taxon>
        <taxon>Bacillati</taxon>
        <taxon>Actinomycetota</taxon>
        <taxon>Actinomycetes</taxon>
        <taxon>Streptosporangiales</taxon>
        <taxon>Nocardiopsidaceae</taxon>
        <taxon>Lipingzhangella</taxon>
    </lineage>
</organism>
<dbReference type="Pfam" id="PF07714">
    <property type="entry name" value="PK_Tyr_Ser-Thr"/>
    <property type="match status" value="1"/>
</dbReference>
<evidence type="ECO:0000256" key="9">
    <source>
        <dbReference type="ARBA" id="ARBA00022840"/>
    </source>
</evidence>
<evidence type="ECO:0000256" key="10">
    <source>
        <dbReference type="ARBA" id="ARBA00023212"/>
    </source>
</evidence>